<proteinExistence type="predicted"/>
<dbReference type="STRING" id="1352936.M878_06095"/>
<dbReference type="PATRIC" id="fig|1352936.5.peg.1309"/>
<reference evidence="2 3" key="1">
    <citation type="journal article" date="2014" name="Genome Announc.">
        <title>Draft Genome Sequence of Streptomyces roseochromogenes subsp. oscitans DS 12.976, Producer of the Aminocoumarin Antibiotic Clorobiocin.</title>
        <authorList>
            <person name="Ruckert C."/>
            <person name="Kalinowski J."/>
            <person name="Heide L."/>
            <person name="Apel A.K."/>
        </authorList>
    </citation>
    <scope>NUCLEOTIDE SEQUENCE [LARGE SCALE GENOMIC DNA]</scope>
    <source>
        <strain evidence="2 3">DS 12.976</strain>
    </source>
</reference>
<evidence type="ECO:0000313" key="3">
    <source>
        <dbReference type="Proteomes" id="UP000017984"/>
    </source>
</evidence>
<dbReference type="OrthoDB" id="4254348at2"/>
<accession>V6L2E5</accession>
<sequence length="77" mass="8757">MRAVLRFVDYKTIRDPLGEVTYQARCVSGNDEECGAESMVLGGDEAVNDWMVEHTAQTGHERFKRTFEDYALVEPKS</sequence>
<organism evidence="2 3">
    <name type="scientific">Streptomyces roseochromogenus subsp. oscitans DS 12.976</name>
    <dbReference type="NCBI Taxonomy" id="1352936"/>
    <lineage>
        <taxon>Bacteria</taxon>
        <taxon>Bacillati</taxon>
        <taxon>Actinomycetota</taxon>
        <taxon>Actinomycetes</taxon>
        <taxon>Kitasatosporales</taxon>
        <taxon>Streptomycetaceae</taxon>
        <taxon>Streptomyces</taxon>
    </lineage>
</organism>
<dbReference type="HOGENOM" id="CLU_2636624_0_0_11"/>
<keyword evidence="3" id="KW-1185">Reference proteome</keyword>
<protein>
    <recommendedName>
        <fullName evidence="1">DUF7848 domain-containing protein</fullName>
    </recommendedName>
</protein>
<feature type="domain" description="DUF7848" evidence="1">
    <location>
        <begin position="2"/>
        <end position="76"/>
    </location>
</feature>
<dbReference type="Proteomes" id="UP000017984">
    <property type="component" value="Chromosome"/>
</dbReference>
<dbReference type="Pfam" id="PF25232">
    <property type="entry name" value="DUF7848"/>
    <property type="match status" value="1"/>
</dbReference>
<dbReference type="RefSeq" id="WP_023545217.1">
    <property type="nucleotide sequence ID" value="NZ_CM002285.1"/>
</dbReference>
<evidence type="ECO:0000313" key="2">
    <source>
        <dbReference type="EMBL" id="EST35389.1"/>
    </source>
</evidence>
<name>V6L2E5_STRRC</name>
<dbReference type="InterPro" id="IPR057170">
    <property type="entry name" value="DUF7848"/>
</dbReference>
<gene>
    <name evidence="2" type="ORF">M878_06095</name>
</gene>
<comment type="caution">
    <text evidence="2">The sequence shown here is derived from an EMBL/GenBank/DDBJ whole genome shotgun (WGS) entry which is preliminary data.</text>
</comment>
<dbReference type="AlphaFoldDB" id="V6L2E5"/>
<dbReference type="EMBL" id="AWQX01000054">
    <property type="protein sequence ID" value="EST35389.1"/>
    <property type="molecule type" value="Genomic_DNA"/>
</dbReference>
<evidence type="ECO:0000259" key="1">
    <source>
        <dbReference type="Pfam" id="PF25232"/>
    </source>
</evidence>